<gene>
    <name evidence="3" type="ORF">FJ657_14485</name>
</gene>
<organism evidence="3 4">
    <name type="scientific">Schumannella soli</name>
    <dbReference type="NCBI Taxonomy" id="2590779"/>
    <lineage>
        <taxon>Bacteria</taxon>
        <taxon>Bacillati</taxon>
        <taxon>Actinomycetota</taxon>
        <taxon>Actinomycetes</taxon>
        <taxon>Micrococcales</taxon>
        <taxon>Microbacteriaceae</taxon>
        <taxon>Schumannella</taxon>
    </lineage>
</organism>
<dbReference type="NCBIfam" id="TIGR02532">
    <property type="entry name" value="IV_pilin_GFxxxE"/>
    <property type="match status" value="1"/>
</dbReference>
<accession>A0A506XZF9</accession>
<reference evidence="3 4" key="1">
    <citation type="submission" date="2019-06" db="EMBL/GenBank/DDBJ databases">
        <authorList>
            <person name="Li F."/>
        </authorList>
    </citation>
    <scope>NUCLEOTIDE SEQUENCE [LARGE SCALE GENOMIC DNA]</scope>
    <source>
        <strain evidence="3 4">10F1D-1</strain>
    </source>
</reference>
<keyword evidence="2" id="KW-0812">Transmembrane</keyword>
<proteinExistence type="predicted"/>
<dbReference type="EMBL" id="VHQG01000004">
    <property type="protein sequence ID" value="TPW74780.1"/>
    <property type="molecule type" value="Genomic_DNA"/>
</dbReference>
<dbReference type="RefSeq" id="WP_141164411.1">
    <property type="nucleotide sequence ID" value="NZ_VHQG01000004.1"/>
</dbReference>
<feature type="transmembrane region" description="Helical" evidence="2">
    <location>
        <begin position="21"/>
        <end position="46"/>
    </location>
</feature>
<dbReference type="AlphaFoldDB" id="A0A506XZF9"/>
<name>A0A506XZF9_9MICO</name>
<keyword evidence="2" id="KW-0472">Membrane</keyword>
<dbReference type="Pfam" id="PF07963">
    <property type="entry name" value="N_methyl"/>
    <property type="match status" value="1"/>
</dbReference>
<feature type="region of interest" description="Disordered" evidence="1">
    <location>
        <begin position="335"/>
        <end position="364"/>
    </location>
</feature>
<protein>
    <submittedName>
        <fullName evidence="3">Prepilin-type N-terminal cleavage/methylation domain-containing protein</fullName>
    </submittedName>
</protein>
<evidence type="ECO:0000256" key="1">
    <source>
        <dbReference type="SAM" id="MobiDB-lite"/>
    </source>
</evidence>
<dbReference type="OrthoDB" id="5244741at2"/>
<keyword evidence="4" id="KW-1185">Reference proteome</keyword>
<dbReference type="Proteomes" id="UP000316252">
    <property type="component" value="Unassembled WGS sequence"/>
</dbReference>
<comment type="caution">
    <text evidence="3">The sequence shown here is derived from an EMBL/GenBank/DDBJ whole genome shotgun (WGS) entry which is preliminary data.</text>
</comment>
<dbReference type="InterPro" id="IPR012902">
    <property type="entry name" value="N_methyl_site"/>
</dbReference>
<evidence type="ECO:0000313" key="4">
    <source>
        <dbReference type="Proteomes" id="UP000316252"/>
    </source>
</evidence>
<feature type="compositionally biased region" description="Low complexity" evidence="1">
    <location>
        <begin position="353"/>
        <end position="364"/>
    </location>
</feature>
<keyword evidence="2" id="KW-1133">Transmembrane helix</keyword>
<evidence type="ECO:0000313" key="3">
    <source>
        <dbReference type="EMBL" id="TPW74780.1"/>
    </source>
</evidence>
<evidence type="ECO:0000256" key="2">
    <source>
        <dbReference type="SAM" id="Phobius"/>
    </source>
</evidence>
<sequence length="465" mass="47814">MSIERIATRIRRRVDQGGEDGFSLVEVVVAMMVFALLMIGMSYSLVTMQRLSKDSTLRQTAIGLAKAELDRLNQKANPLDLTSSSSSVTGSNGTVYTIDRTVQWVPASGTIAACGTGGGNLLYKNVSIQVTWPGMTTITKPVQLDTNISPSDRVNDPSMGTVVVAVLGADGLARQGVTVTITNKATGVALANVPATDIDGCSYVLKVPPANYSIKINKTGFITSTTMTLSSTTGPAIDRTVEAGATASAKLDFDAAMTLNRAYASDKPSGNVVMPSNLDTSYFYSGGVYSATDSGVLSSSNTTAVKLFPYPDGYTVAAGKVQAATETTASCLSPDPQAWSGGAVNGQNKGDGARPASASADPGGSASVAIPMGYVKVNNPSTVTKIVATSASSNYPGDPGCLNPMSYSFSVSGGSSVLALPYGTWKLTGYTASLIQTALSNLTLPTGLGAVAAGQTITLDPRPNQ</sequence>